<keyword evidence="8 9" id="KW-0472">Membrane</keyword>
<feature type="transmembrane region" description="Helical" evidence="9">
    <location>
        <begin position="6"/>
        <end position="27"/>
    </location>
</feature>
<dbReference type="RefSeq" id="WP_075473908.1">
    <property type="nucleotide sequence ID" value="NZ_CP011299.1"/>
</dbReference>
<accession>A0A172WD80</accession>
<dbReference type="InterPro" id="IPR011293">
    <property type="entry name" value="Ion_transpt_RnfA/RsxA"/>
</dbReference>
<comment type="similarity">
    <text evidence="9">Belongs to the NqrDE/RnfAE family.</text>
</comment>
<dbReference type="GO" id="GO:0022900">
    <property type="term" value="P:electron transport chain"/>
    <property type="evidence" value="ECO:0007669"/>
    <property type="project" value="UniProtKB-UniRule"/>
</dbReference>
<keyword evidence="2 9" id="KW-0813">Transport</keyword>
<evidence type="ECO:0000256" key="8">
    <source>
        <dbReference type="ARBA" id="ARBA00023136"/>
    </source>
</evidence>
<dbReference type="PANTHER" id="PTHR30335:SF0">
    <property type="entry name" value="ION-TRANSLOCATING OXIDOREDUCTASE COMPLEX SUBUNIT A"/>
    <property type="match status" value="1"/>
</dbReference>
<dbReference type="InterPro" id="IPR003667">
    <property type="entry name" value="NqrDE/RnfAE"/>
</dbReference>
<comment type="subunit">
    <text evidence="9">The complex is composed of six subunits: RnfA, RnfB, RnfC, RnfD, RnfE and RnfG.</text>
</comment>
<keyword evidence="7 9" id="KW-1133">Transmembrane helix</keyword>
<dbReference type="PANTHER" id="PTHR30335">
    <property type="entry name" value="INTEGRAL MEMBRANE PROTEIN OF SOXR-REDUCING COMPLEX"/>
    <property type="match status" value="1"/>
</dbReference>
<dbReference type="EC" id="7.-.-.-" evidence="9"/>
<protein>
    <recommendedName>
        <fullName evidence="9">Ion-translocating oxidoreductase complex subunit A</fullName>
        <ecNumber evidence="9">7.-.-.-</ecNumber>
    </recommendedName>
    <alternativeName>
        <fullName evidence="9">Rnf electron transport complex subunit A</fullName>
    </alternativeName>
</protein>
<evidence type="ECO:0000256" key="7">
    <source>
        <dbReference type="ARBA" id="ARBA00022989"/>
    </source>
</evidence>
<evidence type="ECO:0000256" key="3">
    <source>
        <dbReference type="ARBA" id="ARBA00022519"/>
    </source>
</evidence>
<organism evidence="10 11">
    <name type="scientific">Buchnera aphidicola subsp. Schlechtendalia chinensis</name>
    <dbReference type="NCBI Taxonomy" id="118110"/>
    <lineage>
        <taxon>Bacteria</taxon>
        <taxon>Pseudomonadati</taxon>
        <taxon>Pseudomonadota</taxon>
        <taxon>Gammaproteobacteria</taxon>
        <taxon>Enterobacterales</taxon>
        <taxon>Erwiniaceae</taxon>
        <taxon>Buchnera</taxon>
    </lineage>
</organism>
<dbReference type="HAMAP" id="MF_00459">
    <property type="entry name" value="RsxA_RnfA"/>
    <property type="match status" value="1"/>
</dbReference>
<evidence type="ECO:0000256" key="5">
    <source>
        <dbReference type="ARBA" id="ARBA00022967"/>
    </source>
</evidence>
<dbReference type="Proteomes" id="UP000077654">
    <property type="component" value="Chromosome"/>
</dbReference>
<evidence type="ECO:0000256" key="6">
    <source>
        <dbReference type="ARBA" id="ARBA00022982"/>
    </source>
</evidence>
<dbReference type="PATRIC" id="fig|118110.3.peg.101"/>
<dbReference type="GO" id="GO:0012505">
    <property type="term" value="C:endomembrane system"/>
    <property type="evidence" value="ECO:0007669"/>
    <property type="project" value="UniProtKB-SubCell"/>
</dbReference>
<evidence type="ECO:0000313" key="11">
    <source>
        <dbReference type="Proteomes" id="UP000077654"/>
    </source>
</evidence>
<feature type="transmembrane region" description="Helical" evidence="9">
    <location>
        <begin position="133"/>
        <end position="150"/>
    </location>
</feature>
<evidence type="ECO:0000256" key="4">
    <source>
        <dbReference type="ARBA" id="ARBA00022692"/>
    </source>
</evidence>
<name>A0A172WD80_BUCSC</name>
<keyword evidence="11" id="KW-1185">Reference proteome</keyword>
<evidence type="ECO:0000256" key="2">
    <source>
        <dbReference type="ARBA" id="ARBA00022448"/>
    </source>
</evidence>
<sequence>MNYFSFFLSNILVNNLVLTQFLGLCPFMGTSKKFVSAMGLGCATVFVITCTSIIIYLINSHVLVLLNLECLRIMTYMLIISVSVQIVEIIMRKVSPVLYRLLGIYLSLITSNCSVLAIPLLSLHLNFSFFESFLYGLSSSIGFLLILVIFSSIRERLSLSDVPILFRGNPIALITASLMSVAFMGFSGLVKT</sequence>
<keyword evidence="5 9" id="KW-1278">Translocase</keyword>
<keyword evidence="3 9" id="KW-0997">Cell inner membrane</keyword>
<proteinExistence type="inferred from homology"/>
<dbReference type="PIRSF" id="PIRSF006102">
    <property type="entry name" value="NQR_DE"/>
    <property type="match status" value="1"/>
</dbReference>
<keyword evidence="4 9" id="KW-0812">Transmembrane</keyword>
<dbReference type="Pfam" id="PF02508">
    <property type="entry name" value="Rnf-Nqr"/>
    <property type="match status" value="1"/>
</dbReference>
<evidence type="ECO:0000256" key="1">
    <source>
        <dbReference type="ARBA" id="ARBA00004127"/>
    </source>
</evidence>
<dbReference type="AlphaFoldDB" id="A0A172WD80"/>
<keyword evidence="6 9" id="KW-0249">Electron transport</keyword>
<comment type="subcellular location">
    <subcellularLocation>
        <location evidence="9">Cell inner membrane</location>
        <topology evidence="9">Multi-pass membrane protein</topology>
    </subcellularLocation>
    <subcellularLocation>
        <location evidence="1">Endomembrane system</location>
        <topology evidence="1">Multi-pass membrane protein</topology>
    </subcellularLocation>
</comment>
<dbReference type="NCBIfam" id="NF003481">
    <property type="entry name" value="PRK05151.1"/>
    <property type="match status" value="1"/>
</dbReference>
<dbReference type="STRING" id="118110.XW81_00540"/>
<dbReference type="NCBIfam" id="TIGR01943">
    <property type="entry name" value="rnfA"/>
    <property type="match status" value="1"/>
</dbReference>
<dbReference type="InterPro" id="IPR050133">
    <property type="entry name" value="NqrDE/RnfAE_oxidrdctase"/>
</dbReference>
<dbReference type="EMBL" id="CP011299">
    <property type="protein sequence ID" value="ANF16920.1"/>
    <property type="molecule type" value="Genomic_DNA"/>
</dbReference>
<dbReference type="OrthoDB" id="9803631at2"/>
<reference evidence="10 11" key="1">
    <citation type="submission" date="2015-04" db="EMBL/GenBank/DDBJ databases">
        <title>Buchnera aphidicola assembly.</title>
        <authorList>
            <person name="Zhang Y."/>
        </authorList>
    </citation>
    <scope>NUCLEOTIDE SEQUENCE [LARGE SCALE GENOMIC DNA]</scope>
    <source>
        <strain evidence="10 11">SC</strain>
    </source>
</reference>
<feature type="transmembrane region" description="Helical" evidence="9">
    <location>
        <begin position="73"/>
        <end position="91"/>
    </location>
</feature>
<keyword evidence="9" id="KW-1003">Cell membrane</keyword>
<feature type="transmembrane region" description="Helical" evidence="9">
    <location>
        <begin position="98"/>
        <end position="121"/>
    </location>
</feature>
<gene>
    <name evidence="9" type="primary">rnfA</name>
    <name evidence="10" type="ORF">XW81_00540</name>
</gene>
<feature type="transmembrane region" description="Helical" evidence="9">
    <location>
        <begin position="171"/>
        <end position="190"/>
    </location>
</feature>
<evidence type="ECO:0000313" key="10">
    <source>
        <dbReference type="EMBL" id="ANF16920.1"/>
    </source>
</evidence>
<evidence type="ECO:0000256" key="9">
    <source>
        <dbReference type="HAMAP-Rule" id="MF_00459"/>
    </source>
</evidence>
<comment type="function">
    <text evidence="9">Part of a membrane-bound complex that couples electron transfer with translocation of ions across the membrane.</text>
</comment>
<feature type="transmembrane region" description="Helical" evidence="9">
    <location>
        <begin position="34"/>
        <end position="58"/>
    </location>
</feature>
<dbReference type="GO" id="GO:0005886">
    <property type="term" value="C:plasma membrane"/>
    <property type="evidence" value="ECO:0007669"/>
    <property type="project" value="UniProtKB-SubCell"/>
</dbReference>